<sequence length="347" mass="38213">MWQMATDLPVVSIIVPLHNAEKYVRAAVRSIIDQKDVDLRTVELCVHDDASRDDSMRALLAAIDEYDVRGTLHGVAVSRSDVQGGCGAARNRAVAASSGRVLVFADSDDVMHPHRLANQVPLCLMHKNALVGANFERDPIGSTPRYESYHARLTTENLLAHAFRDCALVMPTVACHRAVLDKVGGFSEGDKVAEDLILVYEHLKHGGRLIKIPRVLVTYRYHDGMCSLLLTRQYLLRIRVKAFEALVLRFVEPSVPFLIWGAGRDGKNVFHALSAEGQARVLAFLDVDPRKIANTLFGKPVRLFSSLSGACFVGACVSLDRTDGAFERNVASLSHCLVPGVNLFYLI</sequence>
<keyword evidence="2" id="KW-0328">Glycosyltransferase</keyword>
<accession>A0A5J4Z717</accession>
<keyword evidence="2" id="KW-0808">Transferase</keyword>
<gene>
    <name evidence="2" type="ORF">FVE85_7296</name>
</gene>
<evidence type="ECO:0000313" key="3">
    <source>
        <dbReference type="Proteomes" id="UP000324585"/>
    </source>
</evidence>
<reference evidence="3" key="1">
    <citation type="journal article" date="2019" name="Nat. Commun.">
        <title>Expansion of phycobilisome linker gene families in mesophilic red algae.</title>
        <authorList>
            <person name="Lee J."/>
            <person name="Kim D."/>
            <person name="Bhattacharya D."/>
            <person name="Yoon H.S."/>
        </authorList>
    </citation>
    <scope>NUCLEOTIDE SEQUENCE [LARGE SCALE GENOMIC DNA]</scope>
    <source>
        <strain evidence="3">CCMP 1328</strain>
    </source>
</reference>
<comment type="caution">
    <text evidence="2">The sequence shown here is derived from an EMBL/GenBank/DDBJ whole genome shotgun (WGS) entry which is preliminary data.</text>
</comment>
<dbReference type="InterPro" id="IPR029044">
    <property type="entry name" value="Nucleotide-diphossugar_trans"/>
</dbReference>
<dbReference type="Proteomes" id="UP000324585">
    <property type="component" value="Unassembled WGS sequence"/>
</dbReference>
<dbReference type="PANTHER" id="PTHR22916:SF3">
    <property type="entry name" value="UDP-GLCNAC:BETAGAL BETA-1,3-N-ACETYLGLUCOSAMINYLTRANSFERASE-LIKE PROTEIN 1"/>
    <property type="match status" value="1"/>
</dbReference>
<protein>
    <submittedName>
        <fullName evidence="2">UDP-GlcNAc:betaGal beta-1,3-N-acetylglucosaminyltransferase-like protein 1</fullName>
    </submittedName>
</protein>
<dbReference type="EMBL" id="VRMN01000001">
    <property type="protein sequence ID" value="KAA8499711.1"/>
    <property type="molecule type" value="Genomic_DNA"/>
</dbReference>
<dbReference type="AlphaFoldDB" id="A0A5J4Z717"/>
<name>A0A5J4Z717_PORPP</name>
<dbReference type="SUPFAM" id="SSF53448">
    <property type="entry name" value="Nucleotide-diphospho-sugar transferases"/>
    <property type="match status" value="1"/>
</dbReference>
<evidence type="ECO:0000313" key="2">
    <source>
        <dbReference type="EMBL" id="KAA8499711.1"/>
    </source>
</evidence>
<dbReference type="OMA" id="GWPEDYD"/>
<dbReference type="Pfam" id="PF00535">
    <property type="entry name" value="Glycos_transf_2"/>
    <property type="match status" value="1"/>
</dbReference>
<dbReference type="GO" id="GO:0016758">
    <property type="term" value="F:hexosyltransferase activity"/>
    <property type="evidence" value="ECO:0007669"/>
    <property type="project" value="UniProtKB-ARBA"/>
</dbReference>
<dbReference type="Gene3D" id="3.90.550.10">
    <property type="entry name" value="Spore Coat Polysaccharide Biosynthesis Protein SpsA, Chain A"/>
    <property type="match status" value="1"/>
</dbReference>
<organism evidence="2 3">
    <name type="scientific">Porphyridium purpureum</name>
    <name type="common">Red alga</name>
    <name type="synonym">Porphyridium cruentum</name>
    <dbReference type="NCBI Taxonomy" id="35688"/>
    <lineage>
        <taxon>Eukaryota</taxon>
        <taxon>Rhodophyta</taxon>
        <taxon>Bangiophyceae</taxon>
        <taxon>Porphyridiales</taxon>
        <taxon>Porphyridiaceae</taxon>
        <taxon>Porphyridium</taxon>
    </lineage>
</organism>
<feature type="domain" description="Glycosyltransferase 2-like" evidence="1">
    <location>
        <begin position="12"/>
        <end position="151"/>
    </location>
</feature>
<dbReference type="InterPro" id="IPR001173">
    <property type="entry name" value="Glyco_trans_2-like"/>
</dbReference>
<keyword evidence="3" id="KW-1185">Reference proteome</keyword>
<proteinExistence type="predicted"/>
<evidence type="ECO:0000259" key="1">
    <source>
        <dbReference type="Pfam" id="PF00535"/>
    </source>
</evidence>
<dbReference type="PANTHER" id="PTHR22916">
    <property type="entry name" value="GLYCOSYLTRANSFERASE"/>
    <property type="match status" value="1"/>
</dbReference>
<dbReference type="OrthoDB" id="4959at2759"/>